<evidence type="ECO:0000313" key="1">
    <source>
        <dbReference type="EMBL" id="REA64408.1"/>
    </source>
</evidence>
<dbReference type="EMBL" id="QNUL01000001">
    <property type="protein sequence ID" value="REA64408.1"/>
    <property type="molecule type" value="Genomic_DNA"/>
</dbReference>
<protein>
    <submittedName>
        <fullName evidence="1">Uncharacterized protein</fullName>
    </submittedName>
</protein>
<dbReference type="Proteomes" id="UP000256373">
    <property type="component" value="Unassembled WGS sequence"/>
</dbReference>
<evidence type="ECO:0000313" key="2">
    <source>
        <dbReference type="Proteomes" id="UP000256373"/>
    </source>
</evidence>
<keyword evidence="2" id="KW-1185">Reference proteome</keyword>
<organism evidence="1 2">
    <name type="scientific">Dyadobacter luteus</name>
    <dbReference type="NCBI Taxonomy" id="2259619"/>
    <lineage>
        <taxon>Bacteria</taxon>
        <taxon>Pseudomonadati</taxon>
        <taxon>Bacteroidota</taxon>
        <taxon>Cytophagia</taxon>
        <taxon>Cytophagales</taxon>
        <taxon>Spirosomataceae</taxon>
        <taxon>Dyadobacter</taxon>
    </lineage>
</organism>
<name>A0A3D8YHV8_9BACT</name>
<accession>A0A3D8YHV8</accession>
<sequence>MTVRKVKIYPGQTIKVNIDYAYSLNQGSFIRTGQVDEGAFFLAYFSSRITGYDDVDSWSEYPYTGHDAFYNDYGSYDVDITVPGNYQVWAAGDLTNSDKVYSPKFVERIRQAEKQDEVKNTITQTDITTGGITLNSGGLNTWKFHADDDTDFAFSISNHHIWKAASVLVDPKTGRGTRDQFG</sequence>
<dbReference type="OrthoDB" id="9814383at2"/>
<proteinExistence type="predicted"/>
<comment type="caution">
    <text evidence="1">The sequence shown here is derived from an EMBL/GenBank/DDBJ whole genome shotgun (WGS) entry which is preliminary data.</text>
</comment>
<gene>
    <name evidence="1" type="ORF">DSL64_02325</name>
</gene>
<reference evidence="1 2" key="1">
    <citation type="submission" date="2018-07" db="EMBL/GenBank/DDBJ databases">
        <title>Dyadobacter roseus sp. nov., isolated from rose rhizosphere soil.</title>
        <authorList>
            <person name="Chen L."/>
        </authorList>
    </citation>
    <scope>NUCLEOTIDE SEQUENCE [LARGE SCALE GENOMIC DNA]</scope>
    <source>
        <strain evidence="1 2">RS19</strain>
    </source>
</reference>
<dbReference type="AlphaFoldDB" id="A0A3D8YHV8"/>
<dbReference type="RefSeq" id="WP_115829016.1">
    <property type="nucleotide sequence ID" value="NZ_QNUL01000001.1"/>
</dbReference>